<evidence type="ECO:0000313" key="4">
    <source>
        <dbReference type="Proteomes" id="UP001642409"/>
    </source>
</evidence>
<organism evidence="2">
    <name type="scientific">Hexamita inflata</name>
    <dbReference type="NCBI Taxonomy" id="28002"/>
    <lineage>
        <taxon>Eukaryota</taxon>
        <taxon>Metamonada</taxon>
        <taxon>Diplomonadida</taxon>
        <taxon>Hexamitidae</taxon>
        <taxon>Hexamitinae</taxon>
        <taxon>Hexamita</taxon>
    </lineage>
</organism>
<dbReference type="AlphaFoldDB" id="A0AA86NN82"/>
<feature type="coiled-coil region" evidence="1">
    <location>
        <begin position="145"/>
        <end position="172"/>
    </location>
</feature>
<evidence type="ECO:0000313" key="3">
    <source>
        <dbReference type="EMBL" id="CAL5989563.1"/>
    </source>
</evidence>
<reference evidence="3 4" key="2">
    <citation type="submission" date="2024-07" db="EMBL/GenBank/DDBJ databases">
        <authorList>
            <person name="Akdeniz Z."/>
        </authorList>
    </citation>
    <scope>NUCLEOTIDE SEQUENCE [LARGE SCALE GENOMIC DNA]</scope>
</reference>
<dbReference type="EMBL" id="CATOUU010000248">
    <property type="protein sequence ID" value="CAI9922156.1"/>
    <property type="molecule type" value="Genomic_DNA"/>
</dbReference>
<keyword evidence="4" id="KW-1185">Reference proteome</keyword>
<accession>A0AA86NN82</accession>
<reference evidence="2" key="1">
    <citation type="submission" date="2023-06" db="EMBL/GenBank/DDBJ databases">
        <authorList>
            <person name="Kurt Z."/>
        </authorList>
    </citation>
    <scope>NUCLEOTIDE SEQUENCE</scope>
</reference>
<comment type="caution">
    <text evidence="2">The sequence shown here is derived from an EMBL/GenBank/DDBJ whole genome shotgun (WGS) entry which is preliminary data.</text>
</comment>
<evidence type="ECO:0000256" key="1">
    <source>
        <dbReference type="SAM" id="Coils"/>
    </source>
</evidence>
<gene>
    <name evidence="3" type="ORF">HINF_LOCUS10917</name>
    <name evidence="2" type="ORF">HINF_LOCUS9801</name>
</gene>
<keyword evidence="1" id="KW-0175">Coiled coil</keyword>
<evidence type="ECO:0000313" key="2">
    <source>
        <dbReference type="EMBL" id="CAI9922156.1"/>
    </source>
</evidence>
<dbReference type="EMBL" id="CAXDID020000024">
    <property type="protein sequence ID" value="CAL5989563.1"/>
    <property type="molecule type" value="Genomic_DNA"/>
</dbReference>
<protein>
    <submittedName>
        <fullName evidence="3">Hypothetical_protein</fullName>
    </submittedName>
</protein>
<name>A0AA86NN82_9EUKA</name>
<proteinExistence type="predicted"/>
<dbReference type="Proteomes" id="UP001642409">
    <property type="component" value="Unassembled WGS sequence"/>
</dbReference>
<sequence>MQRPQTKNLLSILQNEQKSLDEQIEYLVTAVTEQRITQKAQQAAFIQKALGADFSSDLDQLNAKLNLVKLRLTGFCNLTFQNEADMSIQQLISFKQDLKSQQLKLQSQLNSFEQNFVVDQMNSTEELSKLFKDCQRSFTAFNSTQNEYKKEAARYLNQLKQFTRNKSELQNIKVDELKQLRKIQNGLKAMLM</sequence>